<dbReference type="Proteomes" id="UP000253426">
    <property type="component" value="Unassembled WGS sequence"/>
</dbReference>
<keyword evidence="4" id="KW-0812">Transmembrane</keyword>
<feature type="domain" description="Prokaryotic-type class I peptide chain release factors" evidence="5">
    <location>
        <begin position="43"/>
        <end position="153"/>
    </location>
</feature>
<dbReference type="InterPro" id="IPR052405">
    <property type="entry name" value="Mito_Transl_Release_Factor"/>
</dbReference>
<feature type="compositionally biased region" description="Basic residues" evidence="3">
    <location>
        <begin position="123"/>
        <end position="133"/>
    </location>
</feature>
<evidence type="ECO:0000256" key="4">
    <source>
        <dbReference type="SAM" id="Phobius"/>
    </source>
</evidence>
<name>A0A366HGF7_9BACT</name>
<feature type="transmembrane region" description="Helical" evidence="4">
    <location>
        <begin position="12"/>
        <end position="31"/>
    </location>
</feature>
<dbReference type="Gene3D" id="3.30.160.20">
    <property type="match status" value="1"/>
</dbReference>
<evidence type="ECO:0000313" key="7">
    <source>
        <dbReference type="Proteomes" id="UP000253426"/>
    </source>
</evidence>
<feature type="compositionally biased region" description="Basic residues" evidence="3">
    <location>
        <begin position="141"/>
        <end position="163"/>
    </location>
</feature>
<evidence type="ECO:0000256" key="3">
    <source>
        <dbReference type="SAM" id="MobiDB-lite"/>
    </source>
</evidence>
<dbReference type="InterPro" id="IPR000352">
    <property type="entry name" value="Pep_chain_release_fac_I"/>
</dbReference>
<feature type="region of interest" description="Disordered" evidence="3">
    <location>
        <begin position="114"/>
        <end position="163"/>
    </location>
</feature>
<dbReference type="InterPro" id="IPR045853">
    <property type="entry name" value="Pep_chain_release_fac_I_sf"/>
</dbReference>
<accession>A0A366HGF7</accession>
<keyword evidence="7" id="KW-1185">Reference proteome</keyword>
<dbReference type="SUPFAM" id="SSF75620">
    <property type="entry name" value="Release factor"/>
    <property type="match status" value="1"/>
</dbReference>
<reference evidence="6 7" key="1">
    <citation type="submission" date="2018-06" db="EMBL/GenBank/DDBJ databases">
        <title>Genomic Encyclopedia of Type Strains, Phase IV (KMG-IV): sequencing the most valuable type-strain genomes for metagenomic binning, comparative biology and taxonomic classification.</title>
        <authorList>
            <person name="Goeker M."/>
        </authorList>
    </citation>
    <scope>NUCLEOTIDE SEQUENCE [LARGE SCALE GENOMIC DNA]</scope>
    <source>
        <strain evidence="6 7">DSM 25532</strain>
    </source>
</reference>
<dbReference type="Pfam" id="PF00472">
    <property type="entry name" value="RF-1"/>
    <property type="match status" value="1"/>
</dbReference>
<proteinExistence type="inferred from homology"/>
<evidence type="ECO:0000256" key="2">
    <source>
        <dbReference type="ARBA" id="ARBA00022946"/>
    </source>
</evidence>
<keyword evidence="4" id="KW-0472">Membrane</keyword>
<evidence type="ECO:0000259" key="5">
    <source>
        <dbReference type="Pfam" id="PF00472"/>
    </source>
</evidence>
<dbReference type="AlphaFoldDB" id="A0A366HGF7"/>
<evidence type="ECO:0000256" key="1">
    <source>
        <dbReference type="ARBA" id="ARBA00010835"/>
    </source>
</evidence>
<dbReference type="EMBL" id="QNRR01000007">
    <property type="protein sequence ID" value="RBP41291.1"/>
    <property type="molecule type" value="Genomic_DNA"/>
</dbReference>
<keyword evidence="4" id="KW-1133">Transmembrane helix</keyword>
<gene>
    <name evidence="6" type="ORF">DES53_107122</name>
</gene>
<protein>
    <submittedName>
        <fullName evidence="6">RF-1 domain-containing protein</fullName>
    </submittedName>
</protein>
<dbReference type="PANTHER" id="PTHR46203:SF1">
    <property type="entry name" value="MITOCHONDRIAL TRANSLATION RELEASE FACTOR IN RESCUE"/>
    <property type="match status" value="1"/>
</dbReference>
<dbReference type="GO" id="GO:0003747">
    <property type="term" value="F:translation release factor activity"/>
    <property type="evidence" value="ECO:0007669"/>
    <property type="project" value="InterPro"/>
</dbReference>
<keyword evidence="2" id="KW-0809">Transit peptide</keyword>
<comment type="caution">
    <text evidence="6">The sequence shown here is derived from an EMBL/GenBank/DDBJ whole genome shotgun (WGS) entry which is preliminary data.</text>
</comment>
<evidence type="ECO:0000313" key="6">
    <source>
        <dbReference type="EMBL" id="RBP41291.1"/>
    </source>
</evidence>
<sequence length="163" mass="18465">MPLSGVSGFSFAWGFAGFTAYCALIPMAFPIEDESLLKRMAKIGLRDEDIEETFIRGTGVGGQKINKTSSTVVLVHVPTGVEVRCQRERSQSVNRLVAREELCSKLEQKLQAVRQEKRDAVEKKKRQNRKRPRGVKERILQSKHKRSDVKKKRAKVRGGRGEE</sequence>
<comment type="similarity">
    <text evidence="1">Belongs to the prokaryotic/mitochondrial release factor family.</text>
</comment>
<organism evidence="6 7">
    <name type="scientific">Roseimicrobium gellanilyticum</name>
    <dbReference type="NCBI Taxonomy" id="748857"/>
    <lineage>
        <taxon>Bacteria</taxon>
        <taxon>Pseudomonadati</taxon>
        <taxon>Verrucomicrobiota</taxon>
        <taxon>Verrucomicrobiia</taxon>
        <taxon>Verrucomicrobiales</taxon>
        <taxon>Verrucomicrobiaceae</taxon>
        <taxon>Roseimicrobium</taxon>
    </lineage>
</organism>
<dbReference type="PANTHER" id="PTHR46203">
    <property type="entry name" value="PROBABLE PEPTIDE CHAIN RELEASE FACTOR C12ORF65"/>
    <property type="match status" value="1"/>
</dbReference>